<feature type="domain" description="FAD/NAD(P)-binding" evidence="3">
    <location>
        <begin position="2"/>
        <end position="289"/>
    </location>
</feature>
<evidence type="ECO:0000256" key="1">
    <source>
        <dbReference type="ARBA" id="ARBA00022630"/>
    </source>
</evidence>
<accession>A0ABV1GBZ3</accession>
<dbReference type="PANTHER" id="PTHR48105">
    <property type="entry name" value="THIOREDOXIN REDUCTASE 1-RELATED-RELATED"/>
    <property type="match status" value="1"/>
</dbReference>
<sequence>MYDILILGAGPAGISAALYAASRGKKVLILEKSQVGGLIGNVSTVTHYTALLPGETGASFAARMQEQALRAGVDIAFETVTEVSLEGETKTLRTHKGVYQAPRVILAGGGTPRKLGIPGEQELAGRGIGLNAARDGARYTEKNIYVVGGADGAVKEALYLASFARRLTLIHFEEQLGCIAEFRQKVAATPNITLRLGTRLRGVFGRDCVEQLELVRERDGFTETLEDPGCGVFVYAGIAPNTDLFPTLALRDGYILTDENMQTSVPGVYAAGDIRFKQVRQVATAVADGAIAAIHACA</sequence>
<organism evidence="4 5">
    <name type="scientific">Ruthenibacterium intestinale</name>
    <dbReference type="NCBI Taxonomy" id="3133163"/>
    <lineage>
        <taxon>Bacteria</taxon>
        <taxon>Bacillati</taxon>
        <taxon>Bacillota</taxon>
        <taxon>Clostridia</taxon>
        <taxon>Eubacteriales</taxon>
        <taxon>Oscillospiraceae</taxon>
        <taxon>Ruthenibacterium</taxon>
    </lineage>
</organism>
<dbReference type="InterPro" id="IPR050097">
    <property type="entry name" value="Ferredoxin-NADP_redctase_2"/>
</dbReference>
<evidence type="ECO:0000313" key="5">
    <source>
        <dbReference type="Proteomes" id="UP001477672"/>
    </source>
</evidence>
<dbReference type="SUPFAM" id="SSF51905">
    <property type="entry name" value="FAD/NAD(P)-binding domain"/>
    <property type="match status" value="2"/>
</dbReference>
<protein>
    <submittedName>
        <fullName evidence="4">NAD(P)/FAD-dependent oxidoreductase</fullName>
    </submittedName>
</protein>
<gene>
    <name evidence="4" type="ORF">WMO24_02285</name>
</gene>
<name>A0ABV1GBZ3_9FIRM</name>
<dbReference type="Proteomes" id="UP001477672">
    <property type="component" value="Unassembled WGS sequence"/>
</dbReference>
<dbReference type="PRINTS" id="PR00469">
    <property type="entry name" value="PNDRDTASEII"/>
</dbReference>
<proteinExistence type="predicted"/>
<dbReference type="RefSeq" id="WP_349214633.1">
    <property type="nucleotide sequence ID" value="NZ_JBBMFA010000046.1"/>
</dbReference>
<evidence type="ECO:0000256" key="2">
    <source>
        <dbReference type="ARBA" id="ARBA00023002"/>
    </source>
</evidence>
<comment type="caution">
    <text evidence="4">The sequence shown here is derived from an EMBL/GenBank/DDBJ whole genome shotgun (WGS) entry which is preliminary data.</text>
</comment>
<dbReference type="Pfam" id="PF07992">
    <property type="entry name" value="Pyr_redox_2"/>
    <property type="match status" value="1"/>
</dbReference>
<evidence type="ECO:0000259" key="3">
    <source>
        <dbReference type="Pfam" id="PF07992"/>
    </source>
</evidence>
<evidence type="ECO:0000313" key="4">
    <source>
        <dbReference type="EMBL" id="MEQ2519271.1"/>
    </source>
</evidence>
<dbReference type="PRINTS" id="PR00368">
    <property type="entry name" value="FADPNR"/>
</dbReference>
<dbReference type="EMBL" id="JBBMFA010000046">
    <property type="protein sequence ID" value="MEQ2519271.1"/>
    <property type="molecule type" value="Genomic_DNA"/>
</dbReference>
<keyword evidence="5" id="KW-1185">Reference proteome</keyword>
<keyword evidence="2" id="KW-0560">Oxidoreductase</keyword>
<dbReference type="InterPro" id="IPR036188">
    <property type="entry name" value="FAD/NAD-bd_sf"/>
</dbReference>
<dbReference type="Gene3D" id="3.50.50.60">
    <property type="entry name" value="FAD/NAD(P)-binding domain"/>
    <property type="match status" value="2"/>
</dbReference>
<dbReference type="InterPro" id="IPR023753">
    <property type="entry name" value="FAD/NAD-binding_dom"/>
</dbReference>
<keyword evidence="1" id="KW-0285">Flavoprotein</keyword>
<reference evidence="4 5" key="1">
    <citation type="submission" date="2024-03" db="EMBL/GenBank/DDBJ databases">
        <title>Human intestinal bacterial collection.</title>
        <authorList>
            <person name="Pauvert C."/>
            <person name="Hitch T.C.A."/>
            <person name="Clavel T."/>
        </authorList>
    </citation>
    <scope>NUCLEOTIDE SEQUENCE [LARGE SCALE GENOMIC DNA]</scope>
    <source>
        <strain evidence="4 5">CLA-JM-H11</strain>
    </source>
</reference>